<evidence type="ECO:0000313" key="2">
    <source>
        <dbReference type="EMBL" id="KGN45136.1"/>
    </source>
</evidence>
<dbReference type="EMBL" id="CM002928">
    <property type="protein sequence ID" value="KGN45136.1"/>
    <property type="molecule type" value="Genomic_DNA"/>
</dbReference>
<keyword evidence="1" id="KW-0472">Membrane</keyword>
<protein>
    <submittedName>
        <fullName evidence="2">Uncharacterized protein</fullName>
    </submittedName>
</protein>
<organism evidence="2 3">
    <name type="scientific">Cucumis sativus</name>
    <name type="common">Cucumber</name>
    <dbReference type="NCBI Taxonomy" id="3659"/>
    <lineage>
        <taxon>Eukaryota</taxon>
        <taxon>Viridiplantae</taxon>
        <taxon>Streptophyta</taxon>
        <taxon>Embryophyta</taxon>
        <taxon>Tracheophyta</taxon>
        <taxon>Spermatophyta</taxon>
        <taxon>Magnoliopsida</taxon>
        <taxon>eudicotyledons</taxon>
        <taxon>Gunneridae</taxon>
        <taxon>Pentapetalae</taxon>
        <taxon>rosids</taxon>
        <taxon>fabids</taxon>
        <taxon>Cucurbitales</taxon>
        <taxon>Cucurbitaceae</taxon>
        <taxon>Benincaseae</taxon>
        <taxon>Cucumis</taxon>
    </lineage>
</organism>
<reference evidence="2 3" key="2">
    <citation type="journal article" date="2009" name="PLoS ONE">
        <title>An integrated genetic and cytogenetic map of the cucumber genome.</title>
        <authorList>
            <person name="Ren Y."/>
            <person name="Zhang Z."/>
            <person name="Liu J."/>
            <person name="Staub J.E."/>
            <person name="Han Y."/>
            <person name="Cheng Z."/>
            <person name="Li X."/>
            <person name="Lu J."/>
            <person name="Miao H."/>
            <person name="Kang H."/>
            <person name="Xie B."/>
            <person name="Gu X."/>
            <person name="Wang X."/>
            <person name="Du Y."/>
            <person name="Jin W."/>
            <person name="Huang S."/>
        </authorList>
    </citation>
    <scope>NUCLEOTIDE SEQUENCE [LARGE SCALE GENOMIC DNA]</scope>
    <source>
        <strain evidence="3">cv. 9930</strain>
    </source>
</reference>
<accession>A0A0A0KBG7</accession>
<name>A0A0A0KBG7_CUCSA</name>
<reference evidence="2 3" key="4">
    <citation type="journal article" date="2011" name="BMC Genomics">
        <title>RNA-Seq improves annotation of protein-coding genes in the cucumber genome.</title>
        <authorList>
            <person name="Li Z."/>
            <person name="Zhang Z."/>
            <person name="Yan P."/>
            <person name="Huang S."/>
            <person name="Fei Z."/>
            <person name="Lin K."/>
        </authorList>
    </citation>
    <scope>NUCLEOTIDE SEQUENCE [LARGE SCALE GENOMIC DNA]</scope>
    <source>
        <strain evidence="3">cv. 9930</strain>
    </source>
</reference>
<keyword evidence="1" id="KW-1133">Transmembrane helix</keyword>
<dbReference type="Proteomes" id="UP000029981">
    <property type="component" value="Chromosome 7"/>
</dbReference>
<dbReference type="Gramene" id="KGN45136">
    <property type="protein sequence ID" value="KGN45136"/>
    <property type="gene ID" value="Csa_7G428240"/>
</dbReference>
<keyword evidence="3" id="KW-1185">Reference proteome</keyword>
<proteinExistence type="predicted"/>
<dbReference type="AlphaFoldDB" id="A0A0A0KBG7"/>
<sequence length="83" mass="9501">MRDWSNVYSLEQTGKTGGWQIFTLSPLDEYSLPKGWSPFLAMIMMFPCGGHLGVNKVALRAKTCAWTIFMYDSTKENIDKKNF</sequence>
<reference evidence="2 3" key="1">
    <citation type="journal article" date="2009" name="Nat. Genet.">
        <title>The genome of the cucumber, Cucumis sativus L.</title>
        <authorList>
            <person name="Huang S."/>
            <person name="Li R."/>
            <person name="Zhang Z."/>
            <person name="Li L."/>
            <person name="Gu X."/>
            <person name="Fan W."/>
            <person name="Lucas W.J."/>
            <person name="Wang X."/>
            <person name="Xie B."/>
            <person name="Ni P."/>
            <person name="Ren Y."/>
            <person name="Zhu H."/>
            <person name="Li J."/>
            <person name="Lin K."/>
            <person name="Jin W."/>
            <person name="Fei Z."/>
            <person name="Li G."/>
            <person name="Staub J."/>
            <person name="Kilian A."/>
            <person name="van der Vossen E.A."/>
            <person name="Wu Y."/>
            <person name="Guo J."/>
            <person name="He J."/>
            <person name="Jia Z."/>
            <person name="Ren Y."/>
            <person name="Tian G."/>
            <person name="Lu Y."/>
            <person name="Ruan J."/>
            <person name="Qian W."/>
            <person name="Wang M."/>
            <person name="Huang Q."/>
            <person name="Li B."/>
            <person name="Xuan Z."/>
            <person name="Cao J."/>
            <person name="Asan"/>
            <person name="Wu Z."/>
            <person name="Zhang J."/>
            <person name="Cai Q."/>
            <person name="Bai Y."/>
            <person name="Zhao B."/>
            <person name="Han Y."/>
            <person name="Li Y."/>
            <person name="Li X."/>
            <person name="Wang S."/>
            <person name="Shi Q."/>
            <person name="Liu S."/>
            <person name="Cho W.K."/>
            <person name="Kim J.Y."/>
            <person name="Xu Y."/>
            <person name="Heller-Uszynska K."/>
            <person name="Miao H."/>
            <person name="Cheng Z."/>
            <person name="Zhang S."/>
            <person name="Wu J."/>
            <person name="Yang Y."/>
            <person name="Kang H."/>
            <person name="Li M."/>
            <person name="Liang H."/>
            <person name="Ren X."/>
            <person name="Shi Z."/>
            <person name="Wen M."/>
            <person name="Jian M."/>
            <person name="Yang H."/>
            <person name="Zhang G."/>
            <person name="Yang Z."/>
            <person name="Chen R."/>
            <person name="Liu S."/>
            <person name="Li J."/>
            <person name="Ma L."/>
            <person name="Liu H."/>
            <person name="Zhou Y."/>
            <person name="Zhao J."/>
            <person name="Fang X."/>
            <person name="Li G."/>
            <person name="Fang L."/>
            <person name="Li Y."/>
            <person name="Liu D."/>
            <person name="Zheng H."/>
            <person name="Zhang Y."/>
            <person name="Qin N."/>
            <person name="Li Z."/>
            <person name="Yang G."/>
            <person name="Yang S."/>
            <person name="Bolund L."/>
            <person name="Kristiansen K."/>
            <person name="Zheng H."/>
            <person name="Li S."/>
            <person name="Zhang X."/>
            <person name="Yang H."/>
            <person name="Wang J."/>
            <person name="Sun R."/>
            <person name="Zhang B."/>
            <person name="Jiang S."/>
            <person name="Wang J."/>
            <person name="Du Y."/>
            <person name="Li S."/>
        </authorList>
    </citation>
    <scope>NUCLEOTIDE SEQUENCE [LARGE SCALE GENOMIC DNA]</scope>
    <source>
        <strain evidence="3">cv. 9930</strain>
    </source>
</reference>
<keyword evidence="1" id="KW-0812">Transmembrane</keyword>
<gene>
    <name evidence="2" type="ORF">Csa_7G428240</name>
</gene>
<feature type="transmembrane region" description="Helical" evidence="1">
    <location>
        <begin position="35"/>
        <end position="54"/>
    </location>
</feature>
<evidence type="ECO:0000256" key="1">
    <source>
        <dbReference type="SAM" id="Phobius"/>
    </source>
</evidence>
<reference evidence="2 3" key="3">
    <citation type="journal article" date="2010" name="BMC Genomics">
        <title>Transcriptome sequencing and comparative analysis of cucumber flowers with different sex types.</title>
        <authorList>
            <person name="Guo S."/>
            <person name="Zheng Y."/>
            <person name="Joung J.G."/>
            <person name="Liu S."/>
            <person name="Zhang Z."/>
            <person name="Crasta O.R."/>
            <person name="Sobral B.W."/>
            <person name="Xu Y."/>
            <person name="Huang S."/>
            <person name="Fei Z."/>
        </authorList>
    </citation>
    <scope>NUCLEOTIDE SEQUENCE [LARGE SCALE GENOMIC DNA]</scope>
    <source>
        <strain evidence="3">cv. 9930</strain>
    </source>
</reference>
<evidence type="ECO:0000313" key="3">
    <source>
        <dbReference type="Proteomes" id="UP000029981"/>
    </source>
</evidence>